<evidence type="ECO:0000313" key="4">
    <source>
        <dbReference type="EMBL" id="CAF4305323.1"/>
    </source>
</evidence>
<dbReference type="EMBL" id="CAJNOK010035957">
    <property type="protein sequence ID" value="CAF1517958.1"/>
    <property type="molecule type" value="Genomic_DNA"/>
</dbReference>
<dbReference type="AlphaFoldDB" id="A0A815CEB2"/>
<sequence length="46" mass="5504">IIYYYAIDVALRKHKARKENQLQRNNAPTLCMEHDCFQPPADIRMK</sequence>
<evidence type="ECO:0000313" key="5">
    <source>
        <dbReference type="Proteomes" id="UP000663829"/>
    </source>
</evidence>
<reference evidence="1" key="1">
    <citation type="submission" date="2021-02" db="EMBL/GenBank/DDBJ databases">
        <authorList>
            <person name="Nowell W R."/>
        </authorList>
    </citation>
    <scope>NUCLEOTIDE SEQUENCE</scope>
</reference>
<accession>A0A815CEB2</accession>
<dbReference type="EMBL" id="CAJNOQ010011827">
    <property type="protein sequence ID" value="CAF1286059.1"/>
    <property type="molecule type" value="Genomic_DNA"/>
</dbReference>
<evidence type="ECO:0000313" key="3">
    <source>
        <dbReference type="EMBL" id="CAF4086509.1"/>
    </source>
</evidence>
<feature type="non-terminal residue" evidence="1">
    <location>
        <position position="1"/>
    </location>
</feature>
<proteinExistence type="predicted"/>
<gene>
    <name evidence="1" type="ORF">GPM918_LOCUS27793</name>
    <name evidence="2" type="ORF">OVA965_LOCUS37670</name>
    <name evidence="3" type="ORF">SRO942_LOCUS28185</name>
    <name evidence="4" type="ORF">TMI583_LOCUS38773</name>
</gene>
<keyword evidence="5" id="KW-1185">Reference proteome</keyword>
<comment type="caution">
    <text evidence="1">The sequence shown here is derived from an EMBL/GenBank/DDBJ whole genome shotgun (WGS) entry which is preliminary data.</text>
</comment>
<dbReference type="Proteomes" id="UP000677228">
    <property type="component" value="Unassembled WGS sequence"/>
</dbReference>
<organism evidence="1 5">
    <name type="scientific">Didymodactylos carnosus</name>
    <dbReference type="NCBI Taxonomy" id="1234261"/>
    <lineage>
        <taxon>Eukaryota</taxon>
        <taxon>Metazoa</taxon>
        <taxon>Spiralia</taxon>
        <taxon>Gnathifera</taxon>
        <taxon>Rotifera</taxon>
        <taxon>Eurotatoria</taxon>
        <taxon>Bdelloidea</taxon>
        <taxon>Philodinida</taxon>
        <taxon>Philodinidae</taxon>
        <taxon>Didymodactylos</taxon>
    </lineage>
</organism>
<dbReference type="Proteomes" id="UP000682733">
    <property type="component" value="Unassembled WGS sequence"/>
</dbReference>
<protein>
    <submittedName>
        <fullName evidence="1">Uncharacterized protein</fullName>
    </submittedName>
</protein>
<name>A0A815CEB2_9BILA</name>
<evidence type="ECO:0000313" key="2">
    <source>
        <dbReference type="EMBL" id="CAF1517958.1"/>
    </source>
</evidence>
<evidence type="ECO:0000313" key="1">
    <source>
        <dbReference type="EMBL" id="CAF1286059.1"/>
    </source>
</evidence>
<dbReference type="EMBL" id="CAJOBA010058074">
    <property type="protein sequence ID" value="CAF4305323.1"/>
    <property type="molecule type" value="Genomic_DNA"/>
</dbReference>
<dbReference type="Proteomes" id="UP000663829">
    <property type="component" value="Unassembled WGS sequence"/>
</dbReference>
<dbReference type="Proteomes" id="UP000681722">
    <property type="component" value="Unassembled WGS sequence"/>
</dbReference>
<dbReference type="EMBL" id="CAJOBC010030218">
    <property type="protein sequence ID" value="CAF4086509.1"/>
    <property type="molecule type" value="Genomic_DNA"/>
</dbReference>